<accession>A0A9J6F1V6</accession>
<evidence type="ECO:0000256" key="6">
    <source>
        <dbReference type="SAM" id="Phobius"/>
    </source>
</evidence>
<dbReference type="Gene3D" id="1.20.1250.20">
    <property type="entry name" value="MFS general substrate transporter like domains"/>
    <property type="match status" value="1"/>
</dbReference>
<dbReference type="Pfam" id="PF00083">
    <property type="entry name" value="Sugar_tr"/>
    <property type="match status" value="1"/>
</dbReference>
<keyword evidence="4 6" id="KW-0472">Membrane</keyword>
<feature type="transmembrane region" description="Helical" evidence="6">
    <location>
        <begin position="268"/>
        <end position="288"/>
    </location>
</feature>
<dbReference type="EMBL" id="JABSTU010000001">
    <property type="protein sequence ID" value="KAH8040495.1"/>
    <property type="molecule type" value="Genomic_DNA"/>
</dbReference>
<evidence type="ECO:0000313" key="7">
    <source>
        <dbReference type="EMBL" id="KAH8040495.1"/>
    </source>
</evidence>
<evidence type="ECO:0000256" key="1">
    <source>
        <dbReference type="ARBA" id="ARBA00004141"/>
    </source>
</evidence>
<feature type="compositionally biased region" description="Low complexity" evidence="5">
    <location>
        <begin position="33"/>
        <end position="47"/>
    </location>
</feature>
<feature type="transmembrane region" description="Helical" evidence="6">
    <location>
        <begin position="593"/>
        <end position="614"/>
    </location>
</feature>
<feature type="transmembrane region" description="Helical" evidence="6">
    <location>
        <begin position="384"/>
        <end position="404"/>
    </location>
</feature>
<feature type="region of interest" description="Disordered" evidence="5">
    <location>
        <begin position="109"/>
        <end position="128"/>
    </location>
</feature>
<sequence>MPTSNKPKCGSISTRTGANIRSRSARPRPTAGESIVRTESSTSRSSSKTAGRNSTGPVSQAAEGSTSQPPKNASTEKLTGPTSQFQGSQVDTAVLPKAPVDAESHTSLATLKSGTHHNTSRAPSAAATPSRAELLPGFVAIDSWEAVQANTYVVLGHGPYQRRVLMCGMLSVTVVLFHYLAYKLVGKQVDHWCMTPDDLSFLSIATWKNTSIPIEADGNYSRCTMYDPPLPISQENRTAVPCHQWGYDIANKADSIVSRFDLVCDRKYLYDLSSLAPIIGSALVAPLLGLASDRAGRKPVMLMCAFVQLLATVACSFSQTYTFFVSTRVVLFVAADVTFLNTFILIHEVTGNERRATFTILDTAVPLTVVPPLMHALSLLEPRWMLAQALTVLSGVMLAVWCWLQEESPAWLIATRHIGKAGKVVLLAAKENGVDVEKARTTFTVIMEQLSKLDEDTPNAAPIERVLEAVKTRRRAISALLTRFTLDATFIGVTIKDEATGISWEVANVFAFAAYVASICVFIRRYGVRECLSGLLVILSGFCILEALTIIAGEHTLTRFVQAGLKVAVSGALTVVCCYTAETFPTAVRNVGISLAHLAGGLGNVVAIAVILLTEPHAGHVFYALSAFMVLLSVAAIQWLPEVYVQKLPRAKSQSSLSAQERKAALVASLNAGIPSHKRRESRMNYGVAY</sequence>
<organism evidence="7 8">
    <name type="scientific">Rhipicephalus microplus</name>
    <name type="common">Cattle tick</name>
    <name type="synonym">Boophilus microplus</name>
    <dbReference type="NCBI Taxonomy" id="6941"/>
    <lineage>
        <taxon>Eukaryota</taxon>
        <taxon>Metazoa</taxon>
        <taxon>Ecdysozoa</taxon>
        <taxon>Arthropoda</taxon>
        <taxon>Chelicerata</taxon>
        <taxon>Arachnida</taxon>
        <taxon>Acari</taxon>
        <taxon>Parasitiformes</taxon>
        <taxon>Ixodida</taxon>
        <taxon>Ixodoidea</taxon>
        <taxon>Ixodidae</taxon>
        <taxon>Rhipicephalinae</taxon>
        <taxon>Rhipicephalus</taxon>
        <taxon>Boophilus</taxon>
    </lineage>
</organism>
<dbReference type="SUPFAM" id="SSF103473">
    <property type="entry name" value="MFS general substrate transporter"/>
    <property type="match status" value="1"/>
</dbReference>
<keyword evidence="2 6" id="KW-0812">Transmembrane</keyword>
<protein>
    <submittedName>
        <fullName evidence="7">Uncharacterized protein</fullName>
    </submittedName>
</protein>
<dbReference type="PANTHER" id="PTHR24064">
    <property type="entry name" value="SOLUTE CARRIER FAMILY 22 MEMBER"/>
    <property type="match status" value="1"/>
</dbReference>
<evidence type="ECO:0000256" key="3">
    <source>
        <dbReference type="ARBA" id="ARBA00022989"/>
    </source>
</evidence>
<feature type="region of interest" description="Disordered" evidence="5">
    <location>
        <begin position="1"/>
        <end position="89"/>
    </location>
</feature>
<feature type="transmembrane region" description="Helical" evidence="6">
    <location>
        <begin position="325"/>
        <end position="346"/>
    </location>
</feature>
<feature type="transmembrane region" description="Helical" evidence="6">
    <location>
        <begin position="559"/>
        <end position="581"/>
    </location>
</feature>
<reference evidence="7" key="2">
    <citation type="submission" date="2021-09" db="EMBL/GenBank/DDBJ databases">
        <authorList>
            <person name="Jia N."/>
            <person name="Wang J."/>
            <person name="Shi W."/>
            <person name="Du L."/>
            <person name="Sun Y."/>
            <person name="Zhan W."/>
            <person name="Jiang J."/>
            <person name="Wang Q."/>
            <person name="Zhang B."/>
            <person name="Ji P."/>
            <person name="Sakyi L.B."/>
            <person name="Cui X."/>
            <person name="Yuan T."/>
            <person name="Jiang B."/>
            <person name="Yang W."/>
            <person name="Lam T.T.-Y."/>
            <person name="Chang Q."/>
            <person name="Ding S."/>
            <person name="Wang X."/>
            <person name="Zhu J."/>
            <person name="Ruan X."/>
            <person name="Zhao L."/>
            <person name="Wei J."/>
            <person name="Que T."/>
            <person name="Du C."/>
            <person name="Cheng J."/>
            <person name="Dai P."/>
            <person name="Han X."/>
            <person name="Huang E."/>
            <person name="Gao Y."/>
            <person name="Liu J."/>
            <person name="Shao H."/>
            <person name="Ye R."/>
            <person name="Li L."/>
            <person name="Wei W."/>
            <person name="Wang X."/>
            <person name="Wang C."/>
            <person name="Huo Q."/>
            <person name="Li W."/>
            <person name="Guo W."/>
            <person name="Chen H."/>
            <person name="Chen S."/>
            <person name="Zhou L."/>
            <person name="Zhou L."/>
            <person name="Ni X."/>
            <person name="Tian J."/>
            <person name="Zhou Y."/>
            <person name="Sheng Y."/>
            <person name="Liu T."/>
            <person name="Pan Y."/>
            <person name="Xia L."/>
            <person name="Li J."/>
            <person name="Zhao F."/>
            <person name="Cao W."/>
        </authorList>
    </citation>
    <scope>NUCLEOTIDE SEQUENCE</scope>
    <source>
        <strain evidence="7">Rmic-2018</strain>
        <tissue evidence="7">Larvae</tissue>
    </source>
</reference>
<dbReference type="InterPro" id="IPR005828">
    <property type="entry name" value="MFS_sugar_transport-like"/>
</dbReference>
<evidence type="ECO:0000256" key="2">
    <source>
        <dbReference type="ARBA" id="ARBA00022692"/>
    </source>
</evidence>
<feature type="transmembrane region" description="Helical" evidence="6">
    <location>
        <begin position="620"/>
        <end position="640"/>
    </location>
</feature>
<keyword evidence="8" id="KW-1185">Reference proteome</keyword>
<comment type="caution">
    <text evidence="7">The sequence shown here is derived from an EMBL/GenBank/DDBJ whole genome shotgun (WGS) entry which is preliminary data.</text>
</comment>
<dbReference type="OMA" id="AGHVFYA"/>
<dbReference type="GO" id="GO:0016020">
    <property type="term" value="C:membrane"/>
    <property type="evidence" value="ECO:0007669"/>
    <property type="project" value="UniProtKB-SubCell"/>
</dbReference>
<dbReference type="AlphaFoldDB" id="A0A9J6F1V6"/>
<evidence type="ECO:0000256" key="4">
    <source>
        <dbReference type="ARBA" id="ARBA00023136"/>
    </source>
</evidence>
<evidence type="ECO:0000256" key="5">
    <source>
        <dbReference type="SAM" id="MobiDB-lite"/>
    </source>
</evidence>
<reference evidence="7" key="1">
    <citation type="journal article" date="2020" name="Cell">
        <title>Large-Scale Comparative Analyses of Tick Genomes Elucidate Their Genetic Diversity and Vector Capacities.</title>
        <authorList>
            <consortium name="Tick Genome and Microbiome Consortium (TIGMIC)"/>
            <person name="Jia N."/>
            <person name="Wang J."/>
            <person name="Shi W."/>
            <person name="Du L."/>
            <person name="Sun Y."/>
            <person name="Zhan W."/>
            <person name="Jiang J.F."/>
            <person name="Wang Q."/>
            <person name="Zhang B."/>
            <person name="Ji P."/>
            <person name="Bell-Sakyi L."/>
            <person name="Cui X.M."/>
            <person name="Yuan T.T."/>
            <person name="Jiang B.G."/>
            <person name="Yang W.F."/>
            <person name="Lam T.T."/>
            <person name="Chang Q.C."/>
            <person name="Ding S.J."/>
            <person name="Wang X.J."/>
            <person name="Zhu J.G."/>
            <person name="Ruan X.D."/>
            <person name="Zhao L."/>
            <person name="Wei J.T."/>
            <person name="Ye R.Z."/>
            <person name="Que T.C."/>
            <person name="Du C.H."/>
            <person name="Zhou Y.H."/>
            <person name="Cheng J.X."/>
            <person name="Dai P.F."/>
            <person name="Guo W.B."/>
            <person name="Han X.H."/>
            <person name="Huang E.J."/>
            <person name="Li L.F."/>
            <person name="Wei W."/>
            <person name="Gao Y.C."/>
            <person name="Liu J.Z."/>
            <person name="Shao H.Z."/>
            <person name="Wang X."/>
            <person name="Wang C.C."/>
            <person name="Yang T.C."/>
            <person name="Huo Q.B."/>
            <person name="Li W."/>
            <person name="Chen H.Y."/>
            <person name="Chen S.E."/>
            <person name="Zhou L.G."/>
            <person name="Ni X.B."/>
            <person name="Tian J.H."/>
            <person name="Sheng Y."/>
            <person name="Liu T."/>
            <person name="Pan Y.S."/>
            <person name="Xia L.Y."/>
            <person name="Li J."/>
            <person name="Zhao F."/>
            <person name="Cao W.C."/>
        </authorList>
    </citation>
    <scope>NUCLEOTIDE SEQUENCE</scope>
    <source>
        <strain evidence="7">Rmic-2018</strain>
    </source>
</reference>
<comment type="subcellular location">
    <subcellularLocation>
        <location evidence="1">Membrane</location>
        <topology evidence="1">Multi-pass membrane protein</topology>
    </subcellularLocation>
</comment>
<feature type="transmembrane region" description="Helical" evidence="6">
    <location>
        <begin position="535"/>
        <end position="553"/>
    </location>
</feature>
<feature type="transmembrane region" description="Helical" evidence="6">
    <location>
        <begin position="164"/>
        <end position="182"/>
    </location>
</feature>
<keyword evidence="3 6" id="KW-1133">Transmembrane helix</keyword>
<proteinExistence type="predicted"/>
<feature type="compositionally biased region" description="Polar residues" evidence="5">
    <location>
        <begin position="1"/>
        <end position="22"/>
    </location>
</feature>
<feature type="transmembrane region" description="Helical" evidence="6">
    <location>
        <begin position="501"/>
        <end position="523"/>
    </location>
</feature>
<gene>
    <name evidence="7" type="ORF">HPB51_011191</name>
</gene>
<dbReference type="InterPro" id="IPR005829">
    <property type="entry name" value="Sugar_transporter_CS"/>
</dbReference>
<dbReference type="InterPro" id="IPR036259">
    <property type="entry name" value="MFS_trans_sf"/>
</dbReference>
<dbReference type="OrthoDB" id="6499557at2759"/>
<evidence type="ECO:0000313" key="8">
    <source>
        <dbReference type="Proteomes" id="UP000821866"/>
    </source>
</evidence>
<dbReference type="Proteomes" id="UP000821866">
    <property type="component" value="Chromosome 1"/>
</dbReference>
<feature type="transmembrane region" description="Helical" evidence="6">
    <location>
        <begin position="476"/>
        <end position="495"/>
    </location>
</feature>
<name>A0A9J6F1V6_RHIMP</name>
<dbReference type="PROSITE" id="PS00216">
    <property type="entry name" value="SUGAR_TRANSPORT_1"/>
    <property type="match status" value="1"/>
</dbReference>
<feature type="compositionally biased region" description="Polar residues" evidence="5">
    <location>
        <begin position="48"/>
        <end position="89"/>
    </location>
</feature>
<dbReference type="VEuPathDB" id="VectorBase:LOC119187427"/>
<dbReference type="GO" id="GO:0022857">
    <property type="term" value="F:transmembrane transporter activity"/>
    <property type="evidence" value="ECO:0007669"/>
    <property type="project" value="InterPro"/>
</dbReference>
<feature type="transmembrane region" description="Helical" evidence="6">
    <location>
        <begin position="300"/>
        <end position="319"/>
    </location>
</feature>